<feature type="domain" description="C2H2-type" evidence="13">
    <location>
        <begin position="555"/>
        <end position="584"/>
    </location>
</feature>
<feature type="region of interest" description="Disordered" evidence="12">
    <location>
        <begin position="119"/>
        <end position="152"/>
    </location>
</feature>
<dbReference type="SMART" id="SM00355">
    <property type="entry name" value="ZnF_C2H2"/>
    <property type="match status" value="3"/>
</dbReference>
<accession>A0A433TDL8</accession>
<feature type="compositionally biased region" description="Low complexity" evidence="12">
    <location>
        <begin position="509"/>
        <end position="520"/>
    </location>
</feature>
<feature type="region of interest" description="Disordered" evidence="12">
    <location>
        <begin position="508"/>
        <end position="538"/>
    </location>
</feature>
<dbReference type="GO" id="GO:0000981">
    <property type="term" value="F:DNA-binding transcription factor activity, RNA polymerase II-specific"/>
    <property type="evidence" value="ECO:0007669"/>
    <property type="project" value="TreeGrafter"/>
</dbReference>
<dbReference type="Proteomes" id="UP000271974">
    <property type="component" value="Unassembled WGS sequence"/>
</dbReference>
<feature type="compositionally biased region" description="Low complexity" evidence="12">
    <location>
        <begin position="486"/>
        <end position="496"/>
    </location>
</feature>
<evidence type="ECO:0000256" key="11">
    <source>
        <dbReference type="PROSITE-ProRule" id="PRU00042"/>
    </source>
</evidence>
<dbReference type="STRING" id="188477.A0A433TDL8"/>
<keyword evidence="8" id="KW-0238">DNA-binding</keyword>
<feature type="compositionally biased region" description="Low complexity" evidence="12">
    <location>
        <begin position="419"/>
        <end position="428"/>
    </location>
</feature>
<evidence type="ECO:0000256" key="8">
    <source>
        <dbReference type="ARBA" id="ARBA00023125"/>
    </source>
</evidence>
<dbReference type="PROSITE" id="PS00028">
    <property type="entry name" value="ZINC_FINGER_C2H2_1"/>
    <property type="match status" value="3"/>
</dbReference>
<dbReference type="Gene3D" id="3.30.160.60">
    <property type="entry name" value="Classic Zinc Finger"/>
    <property type="match status" value="3"/>
</dbReference>
<dbReference type="FunFam" id="3.30.160.60:FF:000021">
    <property type="entry name" value="Basic krueppel-like factor 3"/>
    <property type="match status" value="1"/>
</dbReference>
<evidence type="ECO:0000313" key="14">
    <source>
        <dbReference type="EMBL" id="RUS79682.1"/>
    </source>
</evidence>
<evidence type="ECO:0000256" key="1">
    <source>
        <dbReference type="ARBA" id="ARBA00004123"/>
    </source>
</evidence>
<proteinExistence type="inferred from homology"/>
<feature type="compositionally biased region" description="Low complexity" evidence="12">
    <location>
        <begin position="350"/>
        <end position="369"/>
    </location>
</feature>
<dbReference type="SUPFAM" id="SSF57667">
    <property type="entry name" value="beta-beta-alpha zinc fingers"/>
    <property type="match status" value="2"/>
</dbReference>
<evidence type="ECO:0000256" key="3">
    <source>
        <dbReference type="ARBA" id="ARBA00022723"/>
    </source>
</evidence>
<dbReference type="InterPro" id="IPR013087">
    <property type="entry name" value="Znf_C2H2_type"/>
</dbReference>
<evidence type="ECO:0000256" key="10">
    <source>
        <dbReference type="ARBA" id="ARBA00023242"/>
    </source>
</evidence>
<keyword evidence="15" id="KW-1185">Reference proteome</keyword>
<evidence type="ECO:0000256" key="12">
    <source>
        <dbReference type="SAM" id="MobiDB-lite"/>
    </source>
</evidence>
<keyword evidence="5 11" id="KW-0863">Zinc-finger</keyword>
<keyword evidence="10" id="KW-0539">Nucleus</keyword>
<feature type="region of interest" description="Disordered" evidence="12">
    <location>
        <begin position="350"/>
        <end position="496"/>
    </location>
</feature>
<feature type="domain" description="C2H2-type" evidence="13">
    <location>
        <begin position="615"/>
        <end position="642"/>
    </location>
</feature>
<reference evidence="14 15" key="1">
    <citation type="submission" date="2019-01" db="EMBL/GenBank/DDBJ databases">
        <title>A draft genome assembly of the solar-powered sea slug Elysia chlorotica.</title>
        <authorList>
            <person name="Cai H."/>
            <person name="Li Q."/>
            <person name="Fang X."/>
            <person name="Li J."/>
            <person name="Curtis N.E."/>
            <person name="Altenburger A."/>
            <person name="Shibata T."/>
            <person name="Feng M."/>
            <person name="Maeda T."/>
            <person name="Schwartz J.A."/>
            <person name="Shigenobu S."/>
            <person name="Lundholm N."/>
            <person name="Nishiyama T."/>
            <person name="Yang H."/>
            <person name="Hasebe M."/>
            <person name="Li S."/>
            <person name="Pierce S.K."/>
            <person name="Wang J."/>
        </authorList>
    </citation>
    <scope>NUCLEOTIDE SEQUENCE [LARGE SCALE GENOMIC DNA]</scope>
    <source>
        <strain evidence="14">EC2010</strain>
        <tissue evidence="14">Whole organism of an adult</tissue>
    </source>
</reference>
<comment type="subcellular location">
    <subcellularLocation>
        <location evidence="1">Nucleus</location>
    </subcellularLocation>
</comment>
<dbReference type="PANTHER" id="PTHR23235:SF120">
    <property type="entry name" value="KRUPPEL-LIKE FACTOR 15"/>
    <property type="match status" value="1"/>
</dbReference>
<evidence type="ECO:0000256" key="4">
    <source>
        <dbReference type="ARBA" id="ARBA00022737"/>
    </source>
</evidence>
<keyword evidence="9" id="KW-0804">Transcription</keyword>
<gene>
    <name evidence="14" type="ORF">EGW08_012566</name>
</gene>
<dbReference type="Pfam" id="PF00096">
    <property type="entry name" value="zf-C2H2"/>
    <property type="match status" value="3"/>
</dbReference>
<name>A0A433TDL8_ELYCH</name>
<feature type="non-terminal residue" evidence="14">
    <location>
        <position position="1"/>
    </location>
</feature>
<dbReference type="InterPro" id="IPR036236">
    <property type="entry name" value="Znf_C2H2_sf"/>
</dbReference>
<dbReference type="PROSITE" id="PS50157">
    <property type="entry name" value="ZINC_FINGER_C2H2_2"/>
    <property type="match status" value="3"/>
</dbReference>
<dbReference type="OrthoDB" id="4748970at2759"/>
<dbReference type="PANTHER" id="PTHR23235">
    <property type="entry name" value="KRUEPPEL-LIKE TRANSCRIPTION FACTOR"/>
    <property type="match status" value="1"/>
</dbReference>
<dbReference type="FunFam" id="3.30.160.60:FF:001480">
    <property type="entry name" value="Si:cabz01071911.3"/>
    <property type="match status" value="1"/>
</dbReference>
<feature type="domain" description="C2H2-type" evidence="13">
    <location>
        <begin position="585"/>
        <end position="614"/>
    </location>
</feature>
<evidence type="ECO:0000256" key="6">
    <source>
        <dbReference type="ARBA" id="ARBA00022833"/>
    </source>
</evidence>
<protein>
    <recommendedName>
        <fullName evidence="13">C2H2-type domain-containing protein</fullName>
    </recommendedName>
</protein>
<comment type="caution">
    <text evidence="14">The sequence shown here is derived from an EMBL/GenBank/DDBJ whole genome shotgun (WGS) entry which is preliminary data.</text>
</comment>
<dbReference type="FunFam" id="3.30.160.60:FF:000018">
    <property type="entry name" value="Krueppel-like factor 15"/>
    <property type="match status" value="1"/>
</dbReference>
<dbReference type="GO" id="GO:0005634">
    <property type="term" value="C:nucleus"/>
    <property type="evidence" value="ECO:0007669"/>
    <property type="project" value="UniProtKB-SubCell"/>
</dbReference>
<keyword evidence="3" id="KW-0479">Metal-binding</keyword>
<feature type="compositionally biased region" description="Acidic residues" evidence="12">
    <location>
        <begin position="140"/>
        <end position="152"/>
    </location>
</feature>
<evidence type="ECO:0000256" key="9">
    <source>
        <dbReference type="ARBA" id="ARBA00023163"/>
    </source>
</evidence>
<evidence type="ECO:0000256" key="5">
    <source>
        <dbReference type="ARBA" id="ARBA00022771"/>
    </source>
</evidence>
<keyword evidence="6" id="KW-0862">Zinc</keyword>
<comment type="similarity">
    <text evidence="2">Belongs to the krueppel C2H2-type zinc-finger protein family.</text>
</comment>
<evidence type="ECO:0000259" key="13">
    <source>
        <dbReference type="PROSITE" id="PS50157"/>
    </source>
</evidence>
<dbReference type="GO" id="GO:0008270">
    <property type="term" value="F:zinc ion binding"/>
    <property type="evidence" value="ECO:0007669"/>
    <property type="project" value="UniProtKB-KW"/>
</dbReference>
<evidence type="ECO:0000313" key="15">
    <source>
        <dbReference type="Proteomes" id="UP000271974"/>
    </source>
</evidence>
<keyword evidence="4" id="KW-0677">Repeat</keyword>
<dbReference type="AlphaFoldDB" id="A0A433TDL8"/>
<evidence type="ECO:0000256" key="2">
    <source>
        <dbReference type="ARBA" id="ARBA00006991"/>
    </source>
</evidence>
<feature type="compositionally biased region" description="Low complexity" evidence="12">
    <location>
        <begin position="448"/>
        <end position="467"/>
    </location>
</feature>
<feature type="compositionally biased region" description="Low complexity" evidence="12">
    <location>
        <begin position="376"/>
        <end position="404"/>
    </location>
</feature>
<keyword evidence="7" id="KW-0805">Transcription regulation</keyword>
<dbReference type="EMBL" id="RQTK01000435">
    <property type="protein sequence ID" value="RUS79682.1"/>
    <property type="molecule type" value="Genomic_DNA"/>
</dbReference>
<sequence>LDKYLVSGDVPPTPHHLKNARRESASVIDDFFGDPQKMPSNLGRIAMRGAGAQSQGHVVPSRALCGLSQAGAAGRMLNAAEKRALFGDDSARRTSSSLVEEFFGLTSTGAAGSLSGLVTGDSHAPSASQSADEKIWVKEEPEEEEEEEDATFEDDICDATVTPAMVTFDSDPVDVFDVDSTICGSVMQTSSAGSDPLAPYLSGVVSGAPATSSSDSMWEDLTASMNMVDNNSMSCDTNTATATTTGRRSGLSNINNNIHNNVHNNFFNIKSEPMDCVEKPSCQFTTSLAQSSNTITTTLDNFLFPQHQMSNPFGVTSSMGSGTNIISSSCSSIGANHSIFSSQIASSSTKMPSFSHSQSAHSISSYSKSQANLRHSGSNGASGGVVSLGSSMHSSSSPPSSSSPLQYHQMAAVPTNFVSSQQQHHQPQPNAPHVVPNLFMPPTPPNSQPGSPSSSSNSSSSSSTSSNANLRLTPPPPYPGNKSFHNNNINNNNNNIITPSLPVTVAMVSSTTPSSNGSKSSKSDRPRKQPVTHPGCSTIKYNRKNNPELEKRRIHYCSFPGCRKAYTKSSHLKAHQRIHTGEKPYKCHIQTCGWRFARSDELTRHIRKHTGAKPFSCDVCERSFARSDHLALHMKRHEPKNK</sequence>
<organism evidence="14 15">
    <name type="scientific">Elysia chlorotica</name>
    <name type="common">Eastern emerald elysia</name>
    <name type="synonym">Sea slug</name>
    <dbReference type="NCBI Taxonomy" id="188477"/>
    <lineage>
        <taxon>Eukaryota</taxon>
        <taxon>Metazoa</taxon>
        <taxon>Spiralia</taxon>
        <taxon>Lophotrochozoa</taxon>
        <taxon>Mollusca</taxon>
        <taxon>Gastropoda</taxon>
        <taxon>Heterobranchia</taxon>
        <taxon>Euthyneura</taxon>
        <taxon>Panpulmonata</taxon>
        <taxon>Sacoglossa</taxon>
        <taxon>Placobranchoidea</taxon>
        <taxon>Plakobranchidae</taxon>
        <taxon>Elysia</taxon>
    </lineage>
</organism>
<dbReference type="GO" id="GO:0000978">
    <property type="term" value="F:RNA polymerase II cis-regulatory region sequence-specific DNA binding"/>
    <property type="evidence" value="ECO:0007669"/>
    <property type="project" value="TreeGrafter"/>
</dbReference>
<evidence type="ECO:0000256" key="7">
    <source>
        <dbReference type="ARBA" id="ARBA00023015"/>
    </source>
</evidence>